<dbReference type="SFLD" id="SFLDS00029">
    <property type="entry name" value="Radical_SAM"/>
    <property type="match status" value="1"/>
</dbReference>
<dbReference type="SUPFAM" id="SSF102114">
    <property type="entry name" value="Radical SAM enzymes"/>
    <property type="match status" value="2"/>
</dbReference>
<evidence type="ECO:0000256" key="4">
    <source>
        <dbReference type="ARBA" id="ARBA00023004"/>
    </source>
</evidence>
<evidence type="ECO:0000313" key="7">
    <source>
        <dbReference type="EMBL" id="MFO3667880.1"/>
    </source>
</evidence>
<dbReference type="InterPro" id="IPR023867">
    <property type="entry name" value="Sulphatase_maturase_rSAM"/>
</dbReference>
<dbReference type="SFLD" id="SFLDG01067">
    <property type="entry name" value="SPASM/twitch_domain_containing"/>
    <property type="match status" value="1"/>
</dbReference>
<dbReference type="InterPro" id="IPR058240">
    <property type="entry name" value="rSAM_sf"/>
</dbReference>
<accession>A0ABW9MEV0</accession>
<evidence type="ECO:0000256" key="1">
    <source>
        <dbReference type="ARBA" id="ARBA00001966"/>
    </source>
</evidence>
<dbReference type="Pfam" id="PF04055">
    <property type="entry name" value="Radical_SAM"/>
    <property type="match status" value="1"/>
</dbReference>
<protein>
    <submittedName>
        <fullName evidence="7">Radical SAM peptide maturase, CXXX-repeat target family</fullName>
    </submittedName>
</protein>
<dbReference type="PANTHER" id="PTHR43273:SF8">
    <property type="entry name" value="RADICAL SAM DOMAIN PROTEIN"/>
    <property type="match status" value="1"/>
</dbReference>
<dbReference type="NCBIfam" id="TIGR04115">
    <property type="entry name" value="rSAM_Cxxx_rpt"/>
    <property type="match status" value="1"/>
</dbReference>
<evidence type="ECO:0000259" key="6">
    <source>
        <dbReference type="Pfam" id="PF04055"/>
    </source>
</evidence>
<dbReference type="InterPro" id="IPR026401">
    <property type="entry name" value="CXXX_matur"/>
</dbReference>
<reference evidence="7 8" key="1">
    <citation type="journal article" date="2025" name="Anaerobe">
        <title>Description of Anaerococcus kampingiae sp. nov., Anaerococcus groningensis sp. nov., Anaerococcus martiniensis sp. nov., and Anaerococcus cruorum sp. nov., isolated from human clinical specimens.</title>
        <authorList>
            <person name="Boiten K.E."/>
            <person name="Meijer J."/>
            <person name="van Wezel E.M."/>
            <person name="Veloo A.C.M."/>
        </authorList>
    </citation>
    <scope>NUCLEOTIDE SEQUENCE [LARGE SCALE GENOMIC DNA]</scope>
    <source>
        <strain evidence="7 8">ENR0874</strain>
    </source>
</reference>
<name>A0ABW9MEV0_9FIRM</name>
<keyword evidence="5" id="KW-0411">Iron-sulfur</keyword>
<feature type="domain" description="Radical SAM core" evidence="6">
    <location>
        <begin position="37"/>
        <end position="186"/>
    </location>
</feature>
<dbReference type="PANTHER" id="PTHR43273">
    <property type="entry name" value="ANAEROBIC SULFATASE-MATURATING ENZYME HOMOLOG ASLB-RELATED"/>
    <property type="match status" value="1"/>
</dbReference>
<comment type="caution">
    <text evidence="7">The sequence shown here is derived from an EMBL/GenBank/DDBJ whole genome shotgun (WGS) entry which is preliminary data.</text>
</comment>
<gene>
    <name evidence="7" type="ORF">ACCQ42_08865</name>
</gene>
<keyword evidence="4" id="KW-0408">Iron</keyword>
<sequence length="737" mass="85927">MMAIADINSILSRSFRNDRISKISWEKGNYLNVTMCVTEECNLECTYCYMVGKNNFKKMTFETAKKIVDFIVNDPYCNNLSDNLLIDFIGGEPLLEMELIDKISDYICLLLYSKRHKWFNNLQFSFSTNGTLYDSKIMEDYLKKHRYHAGFGFSIDGTKEKHDLTRITRDGKGSYDKVIKSFYKYKQDYEDEIFQKSTFSSEDLVYLKDSIIHLWDLGFKNVESNLVYEDVWKEEDPSIFENQLKELADYMFESGRYLTHSVAYFEKRRGLPLASNSLNQNRCGAGYKSLAFDTDGNIYPCIRFLEMCSDDKKGMIVGSIDKGVDYNALRALCGTTWTSVSDEECNNCNVGTDCGWCVAQNYQENGSLYNRVKHICEMHKANVRANKYFWKRYELETGKTSDRVIEKVLFSKHNELKYVYFITSDDAPSFCNYTKRYNEGNYMSKDLYDNALKFCLDNEVLPIFLGSYEIDLDSEKKVFFEIDRRRIFKNPQRSITVVDEYSENIETPVINYILRKNEIRKLKNTIERFCNNGIKRINLFISDMNLWNDSDITLYEDQLHGLCEYVVDLFVERGVFLQINVLSDRIMLEKNETRDCAAGINSVALAPNGKFYVCPGFYFTNPDWNIGNLKDGIDFSEKRKYFRGKSAMCLECDANACKRCLLDNKITTGEVNVPSSTQCKISFVEANAQKYFANLLQENNEVLNIYIPDDLKILKYNDYVSKMIFNDERAIADKWNY</sequence>
<evidence type="ECO:0000256" key="3">
    <source>
        <dbReference type="ARBA" id="ARBA00022723"/>
    </source>
</evidence>
<proteinExistence type="predicted"/>
<keyword evidence="3" id="KW-0479">Metal-binding</keyword>
<evidence type="ECO:0000313" key="8">
    <source>
        <dbReference type="Proteomes" id="UP001637994"/>
    </source>
</evidence>
<dbReference type="InterPro" id="IPR007197">
    <property type="entry name" value="rSAM"/>
</dbReference>
<dbReference type="NCBIfam" id="TIGR04085">
    <property type="entry name" value="rSAM_more_4Fe4S"/>
    <property type="match status" value="1"/>
</dbReference>
<comment type="cofactor">
    <cofactor evidence="1">
        <name>[4Fe-4S] cluster</name>
        <dbReference type="ChEBI" id="CHEBI:49883"/>
    </cofactor>
</comment>
<dbReference type="SFLD" id="SFLDG01384">
    <property type="entry name" value="thioether_bond_formation_requi"/>
    <property type="match status" value="1"/>
</dbReference>
<evidence type="ECO:0000256" key="5">
    <source>
        <dbReference type="ARBA" id="ARBA00023014"/>
    </source>
</evidence>
<dbReference type="Proteomes" id="UP001637994">
    <property type="component" value="Unassembled WGS sequence"/>
</dbReference>
<keyword evidence="2" id="KW-0949">S-adenosyl-L-methionine</keyword>
<dbReference type="InterPro" id="IPR023885">
    <property type="entry name" value="4Fe4S-binding_SPASM_dom"/>
</dbReference>
<organism evidence="7 8">
    <name type="scientific">Anaerococcus kampingae</name>
    <dbReference type="NCBI Taxonomy" id="3115614"/>
    <lineage>
        <taxon>Bacteria</taxon>
        <taxon>Bacillati</taxon>
        <taxon>Bacillota</taxon>
        <taxon>Tissierellia</taxon>
        <taxon>Tissierellales</taxon>
        <taxon>Peptoniphilaceae</taxon>
        <taxon>Anaerococcus</taxon>
    </lineage>
</organism>
<dbReference type="NCBIfam" id="TIGR04119">
    <property type="entry name" value="CXXX_matur"/>
    <property type="match status" value="1"/>
</dbReference>
<dbReference type="EMBL" id="JBGMEF010000039">
    <property type="protein sequence ID" value="MFO3667880.1"/>
    <property type="molecule type" value="Genomic_DNA"/>
</dbReference>
<dbReference type="InterPro" id="IPR026412">
    <property type="entry name" value="rSAM_Cxxx_rpt"/>
</dbReference>
<dbReference type="InterPro" id="IPR013785">
    <property type="entry name" value="Aldolase_TIM"/>
</dbReference>
<dbReference type="CDD" id="cd01335">
    <property type="entry name" value="Radical_SAM"/>
    <property type="match status" value="1"/>
</dbReference>
<keyword evidence="8" id="KW-1185">Reference proteome</keyword>
<evidence type="ECO:0000256" key="2">
    <source>
        <dbReference type="ARBA" id="ARBA00022691"/>
    </source>
</evidence>
<dbReference type="Gene3D" id="3.20.20.70">
    <property type="entry name" value="Aldolase class I"/>
    <property type="match status" value="2"/>
</dbReference>
<dbReference type="SFLD" id="SFLDG01386">
    <property type="entry name" value="main_SPASM_domain-containing"/>
    <property type="match status" value="1"/>
</dbReference>